<organism evidence="2 3">
    <name type="scientific">Marchantia polymorpha</name>
    <name type="common">Common liverwort</name>
    <name type="synonym">Marchantia aquatica</name>
    <dbReference type="NCBI Taxonomy" id="3197"/>
    <lineage>
        <taxon>Eukaryota</taxon>
        <taxon>Viridiplantae</taxon>
        <taxon>Streptophyta</taxon>
        <taxon>Embryophyta</taxon>
        <taxon>Marchantiophyta</taxon>
        <taxon>Marchantiopsida</taxon>
        <taxon>Marchantiidae</taxon>
        <taxon>Marchantiales</taxon>
        <taxon>Marchantiaceae</taxon>
        <taxon>Marchantia</taxon>
    </lineage>
</organism>
<reference evidence="3" key="1">
    <citation type="journal article" date="2017" name="Cell">
        <title>Insights into land plant evolution garnered from the Marchantia polymorpha genome.</title>
        <authorList>
            <person name="Bowman J.L."/>
            <person name="Kohchi T."/>
            <person name="Yamato K.T."/>
            <person name="Jenkins J."/>
            <person name="Shu S."/>
            <person name="Ishizaki K."/>
            <person name="Yamaoka S."/>
            <person name="Nishihama R."/>
            <person name="Nakamura Y."/>
            <person name="Berger F."/>
            <person name="Adam C."/>
            <person name="Aki S.S."/>
            <person name="Althoff F."/>
            <person name="Araki T."/>
            <person name="Arteaga-Vazquez M.A."/>
            <person name="Balasubrmanian S."/>
            <person name="Barry K."/>
            <person name="Bauer D."/>
            <person name="Boehm C.R."/>
            <person name="Briginshaw L."/>
            <person name="Caballero-Perez J."/>
            <person name="Catarino B."/>
            <person name="Chen F."/>
            <person name="Chiyoda S."/>
            <person name="Chovatia M."/>
            <person name="Davies K.M."/>
            <person name="Delmans M."/>
            <person name="Demura T."/>
            <person name="Dierschke T."/>
            <person name="Dolan L."/>
            <person name="Dorantes-Acosta A.E."/>
            <person name="Eklund D.M."/>
            <person name="Florent S.N."/>
            <person name="Flores-Sandoval E."/>
            <person name="Fujiyama A."/>
            <person name="Fukuzawa H."/>
            <person name="Galik B."/>
            <person name="Grimanelli D."/>
            <person name="Grimwood J."/>
            <person name="Grossniklaus U."/>
            <person name="Hamada T."/>
            <person name="Haseloff J."/>
            <person name="Hetherington A.J."/>
            <person name="Higo A."/>
            <person name="Hirakawa Y."/>
            <person name="Hundley H.N."/>
            <person name="Ikeda Y."/>
            <person name="Inoue K."/>
            <person name="Inoue S.I."/>
            <person name="Ishida S."/>
            <person name="Jia Q."/>
            <person name="Kakita M."/>
            <person name="Kanazawa T."/>
            <person name="Kawai Y."/>
            <person name="Kawashima T."/>
            <person name="Kennedy M."/>
            <person name="Kinose K."/>
            <person name="Kinoshita T."/>
            <person name="Kohara Y."/>
            <person name="Koide E."/>
            <person name="Komatsu K."/>
            <person name="Kopischke S."/>
            <person name="Kubo M."/>
            <person name="Kyozuka J."/>
            <person name="Lagercrantz U."/>
            <person name="Lin S.S."/>
            <person name="Lindquist E."/>
            <person name="Lipzen A.M."/>
            <person name="Lu C.W."/>
            <person name="De Luna E."/>
            <person name="Martienssen R.A."/>
            <person name="Minamino N."/>
            <person name="Mizutani M."/>
            <person name="Mizutani M."/>
            <person name="Mochizuki N."/>
            <person name="Monte I."/>
            <person name="Mosher R."/>
            <person name="Nagasaki H."/>
            <person name="Nakagami H."/>
            <person name="Naramoto S."/>
            <person name="Nishitani K."/>
            <person name="Ohtani M."/>
            <person name="Okamoto T."/>
            <person name="Okumura M."/>
            <person name="Phillips J."/>
            <person name="Pollak B."/>
            <person name="Reinders A."/>
            <person name="Rovekamp M."/>
            <person name="Sano R."/>
            <person name="Sawa S."/>
            <person name="Schmid M.W."/>
            <person name="Shirakawa M."/>
            <person name="Solano R."/>
            <person name="Spunde A."/>
            <person name="Suetsugu N."/>
            <person name="Sugano S."/>
            <person name="Sugiyama A."/>
            <person name="Sun R."/>
            <person name="Suzuki Y."/>
            <person name="Takenaka M."/>
            <person name="Takezawa D."/>
            <person name="Tomogane H."/>
            <person name="Tsuzuki M."/>
            <person name="Ueda T."/>
            <person name="Umeda M."/>
            <person name="Ward J.M."/>
            <person name="Watanabe Y."/>
            <person name="Yazaki K."/>
            <person name="Yokoyama R."/>
            <person name="Yoshitake Y."/>
            <person name="Yotsui I."/>
            <person name="Zachgo S."/>
            <person name="Schmutz J."/>
        </authorList>
    </citation>
    <scope>NUCLEOTIDE SEQUENCE [LARGE SCALE GENOMIC DNA]</scope>
    <source>
        <strain evidence="3">Tak-1</strain>
    </source>
</reference>
<protein>
    <submittedName>
        <fullName evidence="2">Uncharacterized protein</fullName>
    </submittedName>
</protein>
<feature type="compositionally biased region" description="Basic and acidic residues" evidence="1">
    <location>
        <begin position="106"/>
        <end position="118"/>
    </location>
</feature>
<feature type="compositionally biased region" description="Basic and acidic residues" evidence="1">
    <location>
        <begin position="81"/>
        <end position="91"/>
    </location>
</feature>
<name>A0A2R6WVY8_MARPO</name>
<dbReference type="Proteomes" id="UP000244005">
    <property type="component" value="Unassembled WGS sequence"/>
</dbReference>
<dbReference type="EMBL" id="KZ772726">
    <property type="protein sequence ID" value="PTQ38010.1"/>
    <property type="molecule type" value="Genomic_DNA"/>
</dbReference>
<evidence type="ECO:0000313" key="3">
    <source>
        <dbReference type="Proteomes" id="UP000244005"/>
    </source>
</evidence>
<evidence type="ECO:0000256" key="1">
    <source>
        <dbReference type="SAM" id="MobiDB-lite"/>
    </source>
</evidence>
<keyword evidence="3" id="KW-1185">Reference proteome</keyword>
<feature type="region of interest" description="Disordered" evidence="1">
    <location>
        <begin position="68"/>
        <end position="134"/>
    </location>
</feature>
<sequence>MVKRWIHQVRLQKGCLGHHCREDETRRRTTFQNYSEIIPKKSRAELLGLQRKIEAALQKVDPYPFMSLPVVGGRKPAKAGTRREMGREIHEPTTTTTVAMVATMDGQERVEGRIWGSREEEDDAEDDGMRWGGP</sequence>
<gene>
    <name evidence="2" type="ORF">MARPO_0054s0110</name>
</gene>
<feature type="compositionally biased region" description="Low complexity" evidence="1">
    <location>
        <begin position="93"/>
        <end position="104"/>
    </location>
</feature>
<accession>A0A2R6WVY8</accession>
<proteinExistence type="predicted"/>
<dbReference type="AlphaFoldDB" id="A0A2R6WVY8"/>
<evidence type="ECO:0000313" key="2">
    <source>
        <dbReference type="EMBL" id="PTQ38010.1"/>
    </source>
</evidence>
<dbReference type="Gramene" id="Mp4g16450.1">
    <property type="protein sequence ID" value="Mp4g16450.1.cds"/>
    <property type="gene ID" value="Mp4g16450"/>
</dbReference>